<organism evidence="4 5">
    <name type="scientific">Paenibacillus popilliae</name>
    <name type="common">Bacillus popilliae</name>
    <dbReference type="NCBI Taxonomy" id="78057"/>
    <lineage>
        <taxon>Bacteria</taxon>
        <taxon>Bacillati</taxon>
        <taxon>Bacillota</taxon>
        <taxon>Bacilli</taxon>
        <taxon>Bacillales</taxon>
        <taxon>Paenibacillaceae</taxon>
        <taxon>Paenibacillus</taxon>
    </lineage>
</organism>
<gene>
    <name evidence="4" type="ORF">C7Y44_16300</name>
</gene>
<evidence type="ECO:0000259" key="2">
    <source>
        <dbReference type="Pfam" id="PF00534"/>
    </source>
</evidence>
<keyword evidence="5" id="KW-1185">Reference proteome</keyword>
<dbReference type="CDD" id="cd03809">
    <property type="entry name" value="GT4_MtfB-like"/>
    <property type="match status" value="1"/>
</dbReference>
<evidence type="ECO:0000259" key="3">
    <source>
        <dbReference type="Pfam" id="PF13439"/>
    </source>
</evidence>
<feature type="domain" description="Glycosyltransferase subfamily 4-like N-terminal" evidence="3">
    <location>
        <begin position="15"/>
        <end position="175"/>
    </location>
</feature>
<dbReference type="PANTHER" id="PTHR46401:SF2">
    <property type="entry name" value="GLYCOSYLTRANSFERASE WBBK-RELATED"/>
    <property type="match status" value="1"/>
</dbReference>
<dbReference type="SUPFAM" id="SSF53756">
    <property type="entry name" value="UDP-Glycosyltransferase/glycogen phosphorylase"/>
    <property type="match status" value="1"/>
</dbReference>
<comment type="caution">
    <text evidence="4">The sequence shown here is derived from an EMBL/GenBank/DDBJ whole genome shotgun (WGS) entry which is preliminary data.</text>
</comment>
<evidence type="ECO:0000313" key="4">
    <source>
        <dbReference type="EMBL" id="TQR43701.1"/>
    </source>
</evidence>
<keyword evidence="1" id="KW-0808">Transferase</keyword>
<feature type="domain" description="Glycosyl transferase family 1" evidence="2">
    <location>
        <begin position="201"/>
        <end position="350"/>
    </location>
</feature>
<dbReference type="InterPro" id="IPR001296">
    <property type="entry name" value="Glyco_trans_1"/>
</dbReference>
<dbReference type="Proteomes" id="UP000316208">
    <property type="component" value="Unassembled WGS sequence"/>
</dbReference>
<dbReference type="RefSeq" id="WP_142544782.1">
    <property type="nucleotide sequence ID" value="NZ_SADY01000005.1"/>
</dbReference>
<dbReference type="InterPro" id="IPR028098">
    <property type="entry name" value="Glyco_trans_4-like_N"/>
</dbReference>
<name>A0ABY3AMC7_PAEPP</name>
<accession>A0ABY3AMC7</accession>
<dbReference type="Gene3D" id="3.40.50.2000">
    <property type="entry name" value="Glycogen Phosphorylase B"/>
    <property type="match status" value="2"/>
</dbReference>
<dbReference type="PANTHER" id="PTHR46401">
    <property type="entry name" value="GLYCOSYLTRANSFERASE WBBK-RELATED"/>
    <property type="match status" value="1"/>
</dbReference>
<dbReference type="Pfam" id="PF00534">
    <property type="entry name" value="Glycos_transf_1"/>
    <property type="match status" value="1"/>
</dbReference>
<dbReference type="EMBL" id="SADY01000005">
    <property type="protein sequence ID" value="TQR43701.1"/>
    <property type="molecule type" value="Genomic_DNA"/>
</dbReference>
<proteinExistence type="predicted"/>
<evidence type="ECO:0000256" key="1">
    <source>
        <dbReference type="ARBA" id="ARBA00022679"/>
    </source>
</evidence>
<protein>
    <submittedName>
        <fullName evidence="4">Glycosyltransferase family 1 protein</fullName>
    </submittedName>
</protein>
<dbReference type="Pfam" id="PF13439">
    <property type="entry name" value="Glyco_transf_4"/>
    <property type="match status" value="1"/>
</dbReference>
<sequence length="378" mass="43747">MEVCLDGQPLLGHISGIGRYALNLYHHLAVHQDLKITLGFNRIAKNLSITDLPQGISENHCMNNRYPYKAIRKLLKPNLLYQVPFDFGHKVKYDVFHGTNFTYMPIQRGKKVVSIHDLAFMKYPQTTSKQIYNHHIKWVPYCAQHADHIITISEATKQDIIQLLSIRPEKITVTPLAAEEHFVPMYESDYHYIFNKYQLPNNYILFVGTVEARKNLLTLVKAYHHLINHYDINYKLLIVGASGWKTSSLFQYIKEHELQESILFTGYIEDADLPAIYNGAKLLVMPSWYEGFGLPLVEAMKCGIPVIGSNISSIPEVIGEDGLLCDPNHPEEWAETINMVLRDDSIYRSWCDYSLRRASRFDWKHTAEQTLNVYRKLF</sequence>
<reference evidence="4 5" key="1">
    <citation type="submission" date="2018-03" db="EMBL/GenBank/DDBJ databases">
        <title>Aerobic endospore-forming bacteria genome sequencing and assembly.</title>
        <authorList>
            <person name="Cavalcante D.A."/>
            <person name="Driks A."/>
            <person name="Putonti C."/>
            <person name="De-Souza M.T."/>
        </authorList>
    </citation>
    <scope>NUCLEOTIDE SEQUENCE [LARGE SCALE GENOMIC DNA]</scope>
    <source>
        <strain evidence="4 5">SDF0028</strain>
    </source>
</reference>
<evidence type="ECO:0000313" key="5">
    <source>
        <dbReference type="Proteomes" id="UP000316208"/>
    </source>
</evidence>